<evidence type="ECO:0000313" key="5">
    <source>
        <dbReference type="EMBL" id="CAE8591550.1"/>
    </source>
</evidence>
<keyword evidence="2" id="KW-1133">Transmembrane helix</keyword>
<gene>
    <name evidence="5" type="ORF">PGLA1383_LOCUS10220</name>
    <name evidence="6" type="ORF">PGLA2088_LOCUS45568</name>
</gene>
<dbReference type="GO" id="GO:0004622">
    <property type="term" value="F:phosphatidylcholine lysophospholipase activity"/>
    <property type="evidence" value="ECO:0007669"/>
    <property type="project" value="TreeGrafter"/>
</dbReference>
<dbReference type="InterPro" id="IPR051532">
    <property type="entry name" value="Ester_Hydrolysis_Enzymes"/>
</dbReference>
<organism evidence="5 7">
    <name type="scientific">Polarella glacialis</name>
    <name type="common">Dinoflagellate</name>
    <dbReference type="NCBI Taxonomy" id="89957"/>
    <lineage>
        <taxon>Eukaryota</taxon>
        <taxon>Sar</taxon>
        <taxon>Alveolata</taxon>
        <taxon>Dinophyceae</taxon>
        <taxon>Suessiales</taxon>
        <taxon>Suessiaceae</taxon>
        <taxon>Polarella</taxon>
    </lineage>
</organism>
<dbReference type="InterPro" id="IPR013830">
    <property type="entry name" value="SGNH_hydro"/>
</dbReference>
<proteinExistence type="predicted"/>
<evidence type="ECO:0000256" key="1">
    <source>
        <dbReference type="SAM" id="MobiDB-lite"/>
    </source>
</evidence>
<dbReference type="PANTHER" id="PTHR30383:SF2">
    <property type="entry name" value="CELLULOSE-BINDING PROTEIN"/>
    <property type="match status" value="1"/>
</dbReference>
<feature type="region of interest" description="Disordered" evidence="1">
    <location>
        <begin position="249"/>
        <end position="335"/>
    </location>
</feature>
<dbReference type="Proteomes" id="UP000626109">
    <property type="component" value="Unassembled WGS sequence"/>
</dbReference>
<dbReference type="Pfam" id="PF13472">
    <property type="entry name" value="Lipase_GDSL_2"/>
    <property type="match status" value="1"/>
</dbReference>
<dbReference type="EMBL" id="CAJNNW010035767">
    <property type="protein sequence ID" value="CAE8729920.1"/>
    <property type="molecule type" value="Genomic_DNA"/>
</dbReference>
<dbReference type="Gene3D" id="3.40.50.1110">
    <property type="entry name" value="SGNH hydrolase"/>
    <property type="match status" value="1"/>
</dbReference>
<evidence type="ECO:0000256" key="3">
    <source>
        <dbReference type="SAM" id="SignalP"/>
    </source>
</evidence>
<keyword evidence="2" id="KW-0812">Transmembrane</keyword>
<feature type="signal peptide" evidence="3">
    <location>
        <begin position="1"/>
        <end position="22"/>
    </location>
</feature>
<dbReference type="InterPro" id="IPR036514">
    <property type="entry name" value="SGNH_hydro_sf"/>
</dbReference>
<dbReference type="EMBL" id="CAJNNV010005024">
    <property type="protein sequence ID" value="CAE8591550.1"/>
    <property type="molecule type" value="Genomic_DNA"/>
</dbReference>
<protein>
    <recommendedName>
        <fullName evidence="4">SGNH hydrolase-type esterase domain-containing protein</fullName>
    </recommendedName>
</protein>
<reference evidence="5" key="1">
    <citation type="submission" date="2021-02" db="EMBL/GenBank/DDBJ databases">
        <authorList>
            <person name="Dougan E. K."/>
            <person name="Rhodes N."/>
            <person name="Thang M."/>
            <person name="Chan C."/>
        </authorList>
    </citation>
    <scope>NUCLEOTIDE SEQUENCE</scope>
</reference>
<keyword evidence="7" id="KW-1185">Reference proteome</keyword>
<dbReference type="Proteomes" id="UP000654075">
    <property type="component" value="Unassembled WGS sequence"/>
</dbReference>
<keyword evidence="3" id="KW-0732">Signal</keyword>
<comment type="caution">
    <text evidence="5">The sequence shown here is derived from an EMBL/GenBank/DDBJ whole genome shotgun (WGS) entry which is preliminary data.</text>
</comment>
<evidence type="ECO:0000313" key="7">
    <source>
        <dbReference type="Proteomes" id="UP000654075"/>
    </source>
</evidence>
<dbReference type="SUPFAM" id="SSF52266">
    <property type="entry name" value="SGNH hydrolase"/>
    <property type="match status" value="1"/>
</dbReference>
<sequence>MRTARGATVLLAFAAAVGLARGQGTLCLLPVGDSITQAATGKTTWRYRLWKRLVDHGVEALFAGSMVNHFGATTQEQQDPYMGRAFPPHHEGHWGWRTDEVLRNIDQWMETYACAPTCVLIHLGTNDMCQGDTAGSTIAELEELIGKLVGRFQTNVTNMTFLVAEPIPSCCSQVGFRLSPAIKSHSWSSDASGVKVETVDMVSGFDSSSFLYDGCHPNAAGDDFMAERWFGSVAQSCVEMVTSISTATSSTSTSSVSSTSTSSVSSSSSTSTSSVSSSSSTSTSTSSVFSSSSTSTSSVSSSSSTSTSTSTSSVSSSTSTSSVSSSTSTSSVSPPVDIAGAASAASILGGLAAVCFVAALNGISRANNA</sequence>
<evidence type="ECO:0000256" key="2">
    <source>
        <dbReference type="SAM" id="Phobius"/>
    </source>
</evidence>
<accession>A0A813DS94</accession>
<dbReference type="AlphaFoldDB" id="A0A813DS94"/>
<keyword evidence="2" id="KW-0472">Membrane</keyword>
<name>A0A813DS94_POLGL</name>
<evidence type="ECO:0000313" key="6">
    <source>
        <dbReference type="EMBL" id="CAE8729920.1"/>
    </source>
</evidence>
<feature type="domain" description="SGNH hydrolase-type esterase" evidence="4">
    <location>
        <begin position="31"/>
        <end position="222"/>
    </location>
</feature>
<dbReference type="PANTHER" id="PTHR30383">
    <property type="entry name" value="THIOESTERASE 1/PROTEASE 1/LYSOPHOSPHOLIPASE L1"/>
    <property type="match status" value="1"/>
</dbReference>
<feature type="transmembrane region" description="Helical" evidence="2">
    <location>
        <begin position="338"/>
        <end position="360"/>
    </location>
</feature>
<feature type="chain" id="PRO_5035596003" description="SGNH hydrolase-type esterase domain-containing protein" evidence="3">
    <location>
        <begin position="23"/>
        <end position="369"/>
    </location>
</feature>
<dbReference type="OrthoDB" id="2119228at2759"/>
<evidence type="ECO:0000259" key="4">
    <source>
        <dbReference type="Pfam" id="PF13472"/>
    </source>
</evidence>